<protein>
    <submittedName>
        <fullName evidence="2">Uncharacterized protein</fullName>
    </submittedName>
</protein>
<feature type="region of interest" description="Disordered" evidence="1">
    <location>
        <begin position="54"/>
        <end position="82"/>
    </location>
</feature>
<dbReference type="EMBL" id="JAINUG010000017">
    <property type="protein sequence ID" value="KAJ8412940.1"/>
    <property type="molecule type" value="Genomic_DNA"/>
</dbReference>
<keyword evidence="3" id="KW-1185">Reference proteome</keyword>
<organism evidence="2 3">
    <name type="scientific">Aldrovandia affinis</name>
    <dbReference type="NCBI Taxonomy" id="143900"/>
    <lineage>
        <taxon>Eukaryota</taxon>
        <taxon>Metazoa</taxon>
        <taxon>Chordata</taxon>
        <taxon>Craniata</taxon>
        <taxon>Vertebrata</taxon>
        <taxon>Euteleostomi</taxon>
        <taxon>Actinopterygii</taxon>
        <taxon>Neopterygii</taxon>
        <taxon>Teleostei</taxon>
        <taxon>Notacanthiformes</taxon>
        <taxon>Halosauridae</taxon>
        <taxon>Aldrovandia</taxon>
    </lineage>
</organism>
<feature type="compositionally biased region" description="Basic residues" evidence="1">
    <location>
        <begin position="67"/>
        <end position="76"/>
    </location>
</feature>
<evidence type="ECO:0000313" key="3">
    <source>
        <dbReference type="Proteomes" id="UP001221898"/>
    </source>
</evidence>
<dbReference type="Proteomes" id="UP001221898">
    <property type="component" value="Unassembled WGS sequence"/>
</dbReference>
<sequence length="178" mass="19899">MPLELPQQVAAAEETALNRRRHYISSRGRPPALLLRCGRERRADCCQTAGLFVPKPGAASQEPKPRDRVRKRRRGRSPGGSLEFRIWDHTGYYGNLTDSSMPLEKKYSNPIGTAKLPVWKIRRPVPSLQNPASCLEGASWDSWLGDFSMGTGGTGTQKVYHCTKRQFLKPPRSPGILT</sequence>
<gene>
    <name evidence="2" type="ORF">AAFF_G00105220</name>
</gene>
<evidence type="ECO:0000313" key="2">
    <source>
        <dbReference type="EMBL" id="KAJ8412940.1"/>
    </source>
</evidence>
<reference evidence="2" key="1">
    <citation type="journal article" date="2023" name="Science">
        <title>Genome structures resolve the early diversification of teleost fishes.</title>
        <authorList>
            <person name="Parey E."/>
            <person name="Louis A."/>
            <person name="Montfort J."/>
            <person name="Bouchez O."/>
            <person name="Roques C."/>
            <person name="Iampietro C."/>
            <person name="Lluch J."/>
            <person name="Castinel A."/>
            <person name="Donnadieu C."/>
            <person name="Desvignes T."/>
            <person name="Floi Bucao C."/>
            <person name="Jouanno E."/>
            <person name="Wen M."/>
            <person name="Mejri S."/>
            <person name="Dirks R."/>
            <person name="Jansen H."/>
            <person name="Henkel C."/>
            <person name="Chen W.J."/>
            <person name="Zahm M."/>
            <person name="Cabau C."/>
            <person name="Klopp C."/>
            <person name="Thompson A.W."/>
            <person name="Robinson-Rechavi M."/>
            <person name="Braasch I."/>
            <person name="Lecointre G."/>
            <person name="Bobe J."/>
            <person name="Postlethwait J.H."/>
            <person name="Berthelot C."/>
            <person name="Roest Crollius H."/>
            <person name="Guiguen Y."/>
        </authorList>
    </citation>
    <scope>NUCLEOTIDE SEQUENCE</scope>
    <source>
        <strain evidence="2">NC1722</strain>
    </source>
</reference>
<accession>A0AAD7T240</accession>
<dbReference type="AlphaFoldDB" id="A0AAD7T240"/>
<comment type="caution">
    <text evidence="2">The sequence shown here is derived from an EMBL/GenBank/DDBJ whole genome shotgun (WGS) entry which is preliminary data.</text>
</comment>
<name>A0AAD7T240_9TELE</name>
<proteinExistence type="predicted"/>
<evidence type="ECO:0000256" key="1">
    <source>
        <dbReference type="SAM" id="MobiDB-lite"/>
    </source>
</evidence>